<keyword evidence="6 7" id="KW-0472">Membrane</keyword>
<feature type="transmembrane region" description="Helical" evidence="7">
    <location>
        <begin position="237"/>
        <end position="259"/>
    </location>
</feature>
<comment type="similarity">
    <text evidence="7">Belongs to the binding-protein-dependent transport system permease family.</text>
</comment>
<gene>
    <name evidence="9" type="ORF">GCM10007927_42120</name>
</gene>
<evidence type="ECO:0000256" key="4">
    <source>
        <dbReference type="ARBA" id="ARBA00022692"/>
    </source>
</evidence>
<keyword evidence="5 7" id="KW-1133">Transmembrane helix</keyword>
<dbReference type="InterPro" id="IPR000515">
    <property type="entry name" value="MetI-like"/>
</dbReference>
<evidence type="ECO:0000256" key="2">
    <source>
        <dbReference type="ARBA" id="ARBA00022448"/>
    </source>
</evidence>
<dbReference type="EMBL" id="BSNL01000024">
    <property type="protein sequence ID" value="GLQ29408.1"/>
    <property type="molecule type" value="Genomic_DNA"/>
</dbReference>
<organism evidence="9 10">
    <name type="scientific">Sulfitobacter pacificus</name>
    <dbReference type="NCBI Taxonomy" id="1499314"/>
    <lineage>
        <taxon>Bacteria</taxon>
        <taxon>Pseudomonadati</taxon>
        <taxon>Pseudomonadota</taxon>
        <taxon>Alphaproteobacteria</taxon>
        <taxon>Rhodobacterales</taxon>
        <taxon>Roseobacteraceae</taxon>
        <taxon>Sulfitobacter</taxon>
    </lineage>
</organism>
<keyword evidence="4 7" id="KW-0812">Transmembrane</keyword>
<dbReference type="InterPro" id="IPR035906">
    <property type="entry name" value="MetI-like_sf"/>
</dbReference>
<keyword evidence="3" id="KW-1003">Cell membrane</keyword>
<dbReference type="PANTHER" id="PTHR43386">
    <property type="entry name" value="OLIGOPEPTIDE TRANSPORT SYSTEM PERMEASE PROTEIN APPC"/>
    <property type="match status" value="1"/>
</dbReference>
<feature type="transmembrane region" description="Helical" evidence="7">
    <location>
        <begin position="133"/>
        <end position="153"/>
    </location>
</feature>
<feature type="transmembrane region" description="Helical" evidence="7">
    <location>
        <begin position="75"/>
        <end position="99"/>
    </location>
</feature>
<evidence type="ECO:0000259" key="8">
    <source>
        <dbReference type="PROSITE" id="PS50928"/>
    </source>
</evidence>
<feature type="domain" description="ABC transmembrane type-1" evidence="8">
    <location>
        <begin position="71"/>
        <end position="260"/>
    </location>
</feature>
<proteinExistence type="inferred from homology"/>
<feature type="transmembrane region" description="Helical" evidence="7">
    <location>
        <begin position="192"/>
        <end position="217"/>
    </location>
</feature>
<evidence type="ECO:0000256" key="3">
    <source>
        <dbReference type="ARBA" id="ARBA00022475"/>
    </source>
</evidence>
<dbReference type="PROSITE" id="PS50928">
    <property type="entry name" value="ABC_TM1"/>
    <property type="match status" value="1"/>
</dbReference>
<sequence>MKDMMMLRFNLLIGALLVFAVVIAALVGLLAPPADPLHIDYSAFLAPPTVLHPFGTDDFGRDVLSRVLVGASVSLMSALGTVIVAILIGGTLGAIAGFFGGWTDRIIGVLTDTLMAFPGLLLALALISIVGAGILPMIITLGVSFSTIFIRVVRSLVLSLREQEFVEASRAMGNSETFTILRHILPNCMSSLVVLGTSTLAFAILAESALSFLGLGVQAPYPSWGGMLADGRGLMGQAPWLVLFPGFAIFLALLGINLLGDALRDWLDPWMEGER</sequence>
<dbReference type="PANTHER" id="PTHR43386:SF25">
    <property type="entry name" value="PEPTIDE ABC TRANSPORTER PERMEASE PROTEIN"/>
    <property type="match status" value="1"/>
</dbReference>
<protein>
    <submittedName>
        <fullName evidence="9">Peptide ABC transporter permease</fullName>
    </submittedName>
</protein>
<evidence type="ECO:0000313" key="10">
    <source>
        <dbReference type="Proteomes" id="UP001161388"/>
    </source>
</evidence>
<name>A0ABQ5VQX7_9RHOB</name>
<evidence type="ECO:0000256" key="7">
    <source>
        <dbReference type="RuleBase" id="RU363032"/>
    </source>
</evidence>
<keyword evidence="10" id="KW-1185">Reference proteome</keyword>
<dbReference type="InterPro" id="IPR050366">
    <property type="entry name" value="BP-dependent_transpt_permease"/>
</dbReference>
<dbReference type="CDD" id="cd06261">
    <property type="entry name" value="TM_PBP2"/>
    <property type="match status" value="1"/>
</dbReference>
<evidence type="ECO:0000256" key="6">
    <source>
        <dbReference type="ARBA" id="ARBA00023136"/>
    </source>
</evidence>
<dbReference type="Pfam" id="PF00528">
    <property type="entry name" value="BPD_transp_1"/>
    <property type="match status" value="1"/>
</dbReference>
<comment type="caution">
    <text evidence="9">The sequence shown here is derived from an EMBL/GenBank/DDBJ whole genome shotgun (WGS) entry which is preliminary data.</text>
</comment>
<dbReference type="SUPFAM" id="SSF161098">
    <property type="entry name" value="MetI-like"/>
    <property type="match status" value="1"/>
</dbReference>
<accession>A0ABQ5VQX7</accession>
<keyword evidence="2 7" id="KW-0813">Transport</keyword>
<feature type="transmembrane region" description="Helical" evidence="7">
    <location>
        <begin position="106"/>
        <end position="127"/>
    </location>
</feature>
<evidence type="ECO:0000256" key="1">
    <source>
        <dbReference type="ARBA" id="ARBA00004651"/>
    </source>
</evidence>
<comment type="subcellular location">
    <subcellularLocation>
        <location evidence="1 7">Cell membrane</location>
        <topology evidence="1 7">Multi-pass membrane protein</topology>
    </subcellularLocation>
</comment>
<dbReference type="Proteomes" id="UP001161388">
    <property type="component" value="Unassembled WGS sequence"/>
</dbReference>
<reference evidence="9" key="2">
    <citation type="submission" date="2023-01" db="EMBL/GenBank/DDBJ databases">
        <title>Draft genome sequence of Sulfitobacter pacificus strain NBRC 109915.</title>
        <authorList>
            <person name="Sun Q."/>
            <person name="Mori K."/>
        </authorList>
    </citation>
    <scope>NUCLEOTIDE SEQUENCE</scope>
    <source>
        <strain evidence="9">NBRC 109915</strain>
    </source>
</reference>
<evidence type="ECO:0000313" key="9">
    <source>
        <dbReference type="EMBL" id="GLQ29408.1"/>
    </source>
</evidence>
<dbReference type="Gene3D" id="1.10.3720.10">
    <property type="entry name" value="MetI-like"/>
    <property type="match status" value="1"/>
</dbReference>
<reference evidence="9" key="1">
    <citation type="journal article" date="2014" name="Int. J. Syst. Evol. Microbiol.">
        <title>Complete genome of a new Firmicutes species belonging to the dominant human colonic microbiota ('Ruminococcus bicirculans') reveals two chromosomes and a selective capacity to utilize plant glucans.</title>
        <authorList>
            <consortium name="NISC Comparative Sequencing Program"/>
            <person name="Wegmann U."/>
            <person name="Louis P."/>
            <person name="Goesmann A."/>
            <person name="Henrissat B."/>
            <person name="Duncan S.H."/>
            <person name="Flint H.J."/>
        </authorList>
    </citation>
    <scope>NUCLEOTIDE SEQUENCE</scope>
    <source>
        <strain evidence="9">NBRC 109915</strain>
    </source>
</reference>
<evidence type="ECO:0000256" key="5">
    <source>
        <dbReference type="ARBA" id="ARBA00022989"/>
    </source>
</evidence>